<dbReference type="EMBL" id="GGEC01001555">
    <property type="protein sequence ID" value="MBW82038.1"/>
    <property type="molecule type" value="Transcribed_RNA"/>
</dbReference>
<protein>
    <submittedName>
        <fullName evidence="1">Uncharacterized protein</fullName>
    </submittedName>
</protein>
<dbReference type="AlphaFoldDB" id="A0A2P2ILH1"/>
<name>A0A2P2ILH1_RHIMU</name>
<proteinExistence type="predicted"/>
<reference evidence="1" key="1">
    <citation type="submission" date="2018-02" db="EMBL/GenBank/DDBJ databases">
        <title>Rhizophora mucronata_Transcriptome.</title>
        <authorList>
            <person name="Meera S.P."/>
            <person name="Sreeshan A."/>
            <person name="Augustine A."/>
        </authorList>
    </citation>
    <scope>NUCLEOTIDE SEQUENCE</scope>
    <source>
        <tissue evidence="1">Leaf</tissue>
    </source>
</reference>
<organism evidence="1">
    <name type="scientific">Rhizophora mucronata</name>
    <name type="common">Asiatic mangrove</name>
    <dbReference type="NCBI Taxonomy" id="61149"/>
    <lineage>
        <taxon>Eukaryota</taxon>
        <taxon>Viridiplantae</taxon>
        <taxon>Streptophyta</taxon>
        <taxon>Embryophyta</taxon>
        <taxon>Tracheophyta</taxon>
        <taxon>Spermatophyta</taxon>
        <taxon>Magnoliopsida</taxon>
        <taxon>eudicotyledons</taxon>
        <taxon>Gunneridae</taxon>
        <taxon>Pentapetalae</taxon>
        <taxon>rosids</taxon>
        <taxon>fabids</taxon>
        <taxon>Malpighiales</taxon>
        <taxon>Rhizophoraceae</taxon>
        <taxon>Rhizophora</taxon>
    </lineage>
</organism>
<sequence>MHQVGFGLLMRNQPRKFLSFTNTIKIDRWVNQTSTKASRTLYCRYKSSTPKPPLKKNPDNLSQIARLEFSSKSTSTASDSFLFAIFNFH</sequence>
<accession>A0A2P2ILH1</accession>
<evidence type="ECO:0000313" key="1">
    <source>
        <dbReference type="EMBL" id="MBW82038.1"/>
    </source>
</evidence>